<dbReference type="PROSITE" id="PS00108">
    <property type="entry name" value="PROTEIN_KINASE_ST"/>
    <property type="match status" value="1"/>
</dbReference>
<gene>
    <name evidence="16" type="ORF">M5K25_016056</name>
</gene>
<dbReference type="SMART" id="SM00220">
    <property type="entry name" value="S_TKc"/>
    <property type="match status" value="1"/>
</dbReference>
<dbReference type="AlphaFoldDB" id="A0ABD0USP8"/>
<evidence type="ECO:0000256" key="6">
    <source>
        <dbReference type="ARBA" id="ARBA00022741"/>
    </source>
</evidence>
<evidence type="ECO:0000256" key="10">
    <source>
        <dbReference type="ARBA" id="ARBA00023136"/>
    </source>
</evidence>
<keyword evidence="4 13" id="KW-0812">Transmembrane</keyword>
<comment type="caution">
    <text evidence="16">The sequence shown here is derived from an EMBL/GenBank/DDBJ whole genome shotgun (WGS) entry which is preliminary data.</text>
</comment>
<dbReference type="InterPro" id="IPR045874">
    <property type="entry name" value="LRK10/LRL21-25-like"/>
</dbReference>
<evidence type="ECO:0000256" key="3">
    <source>
        <dbReference type="ARBA" id="ARBA00022679"/>
    </source>
</evidence>
<comment type="subcellular location">
    <subcellularLocation>
        <location evidence="1">Membrane</location>
        <topology evidence="1">Single-pass type I membrane protein</topology>
    </subcellularLocation>
</comment>
<keyword evidence="7" id="KW-0418">Kinase</keyword>
<keyword evidence="3" id="KW-0808">Transferase</keyword>
<evidence type="ECO:0000256" key="13">
    <source>
        <dbReference type="SAM" id="Phobius"/>
    </source>
</evidence>
<dbReference type="PROSITE" id="PS50011">
    <property type="entry name" value="PROTEIN_KINASE_DOM"/>
    <property type="match status" value="1"/>
</dbReference>
<dbReference type="PROSITE" id="PS00107">
    <property type="entry name" value="PROTEIN_KINASE_ATP"/>
    <property type="match status" value="1"/>
</dbReference>
<evidence type="ECO:0000256" key="12">
    <source>
        <dbReference type="PROSITE-ProRule" id="PRU10141"/>
    </source>
</evidence>
<accession>A0ABD0USP8</accession>
<dbReference type="PANTHER" id="PTHR27009">
    <property type="entry name" value="RUST RESISTANCE KINASE LR10-RELATED"/>
    <property type="match status" value="1"/>
</dbReference>
<feature type="chain" id="PRO_5044793346" description="Protein kinase domain-containing protein" evidence="14">
    <location>
        <begin position="17"/>
        <end position="625"/>
    </location>
</feature>
<dbReference type="FunFam" id="3.30.200.20:FF:000178">
    <property type="entry name" value="serine/threonine-protein kinase PBS1-like"/>
    <property type="match status" value="1"/>
</dbReference>
<keyword evidence="10 13" id="KW-0472">Membrane</keyword>
<reference evidence="16 17" key="1">
    <citation type="journal article" date="2024" name="Plant Biotechnol. J.">
        <title>Dendrobium thyrsiflorum genome and its molecular insights into genes involved in important horticultural traits.</title>
        <authorList>
            <person name="Chen B."/>
            <person name="Wang J.Y."/>
            <person name="Zheng P.J."/>
            <person name="Li K.L."/>
            <person name="Liang Y.M."/>
            <person name="Chen X.F."/>
            <person name="Zhang C."/>
            <person name="Zhao X."/>
            <person name="He X."/>
            <person name="Zhang G.Q."/>
            <person name="Liu Z.J."/>
            <person name="Xu Q."/>
        </authorList>
    </citation>
    <scope>NUCLEOTIDE SEQUENCE [LARGE SCALE GENOMIC DNA]</scope>
    <source>
        <strain evidence="16">GZMU011</strain>
    </source>
</reference>
<evidence type="ECO:0000256" key="2">
    <source>
        <dbReference type="ARBA" id="ARBA00022527"/>
    </source>
</evidence>
<keyword evidence="17" id="KW-1185">Reference proteome</keyword>
<dbReference type="InterPro" id="IPR017441">
    <property type="entry name" value="Protein_kinase_ATP_BS"/>
</dbReference>
<dbReference type="InterPro" id="IPR000719">
    <property type="entry name" value="Prot_kinase_dom"/>
</dbReference>
<feature type="signal peptide" evidence="14">
    <location>
        <begin position="1"/>
        <end position="16"/>
    </location>
</feature>
<evidence type="ECO:0000256" key="14">
    <source>
        <dbReference type="SAM" id="SignalP"/>
    </source>
</evidence>
<keyword evidence="5 14" id="KW-0732">Signal</keyword>
<evidence type="ECO:0000259" key="15">
    <source>
        <dbReference type="PROSITE" id="PS50011"/>
    </source>
</evidence>
<name>A0ABD0USP8_DENTH</name>
<keyword evidence="8 12" id="KW-0067">ATP-binding</keyword>
<sequence length="625" mass="69669">MSRLICLFFLLQVTAGATETLDKGDEGDLDDFFKRCPPQRCSSGGPEIRYPLRLESSPPTCGATGLVLSCSDGRTILPMPSLPPSLPLSVVDIKYSIGFLTVRLNEPFWSSCLLQNMSLLDFSSPSFGIYSEIEFILVNCSSRISFTGGSSNSSIAGPISCFSGATDFVYAVNSYAYMDILPTYCVMISGGRWIPNSLSDVFDMTSMIDSFILKREIGFGWDKIGIASQCVDCEFSGGRCGFSEARNQSFCYKTGHRSNAKLIIGTSVGGASIIILAAILFFYIHKKADIEEEIQLKIENFLATYQNTKPTRYSYSEIKKITNRFKHKLGQGGFGSVYKGELPNGIPVAVKIIEIEKGEGEEFINEVATIGRIHHVNVVRLLGFCSEGTMRALIYEFMPNESLEKFIFSQESNRFHEQLSMEKLQQIAIGIAQGIEYLHQGCDQRILHFDIKPHNILLDHSFIPKISDFGLAKLCSRDQSIITMTAARGTMGYIAPEIYSRNFGTVSYKSDVYSFGMLLMEMVSGRKNVDPSIEDQSAVYFPEWVYERLIRGQDLDLVMEITGEEENIAKKLIVVALRCIQWSPMDRPTMSRVVQMLLGEFTGLEIPPKPFVSSNLENVVPNNIV</sequence>
<dbReference type="Proteomes" id="UP001552299">
    <property type="component" value="Unassembled WGS sequence"/>
</dbReference>
<protein>
    <recommendedName>
        <fullName evidence="15">Protein kinase domain-containing protein</fullName>
    </recommendedName>
</protein>
<dbReference type="InterPro" id="IPR008271">
    <property type="entry name" value="Ser/Thr_kinase_AS"/>
</dbReference>
<evidence type="ECO:0000313" key="17">
    <source>
        <dbReference type="Proteomes" id="UP001552299"/>
    </source>
</evidence>
<dbReference type="SUPFAM" id="SSF56112">
    <property type="entry name" value="Protein kinase-like (PK-like)"/>
    <property type="match status" value="1"/>
</dbReference>
<dbReference type="InterPro" id="IPR025287">
    <property type="entry name" value="WAK_GUB"/>
</dbReference>
<evidence type="ECO:0000313" key="16">
    <source>
        <dbReference type="EMBL" id="KAL0915624.1"/>
    </source>
</evidence>
<feature type="domain" description="Protein kinase" evidence="15">
    <location>
        <begin position="323"/>
        <end position="612"/>
    </location>
</feature>
<dbReference type="InterPro" id="IPR011009">
    <property type="entry name" value="Kinase-like_dom_sf"/>
</dbReference>
<evidence type="ECO:0000256" key="8">
    <source>
        <dbReference type="ARBA" id="ARBA00022840"/>
    </source>
</evidence>
<evidence type="ECO:0000256" key="11">
    <source>
        <dbReference type="ARBA" id="ARBA00023180"/>
    </source>
</evidence>
<keyword evidence="11" id="KW-0325">Glycoprotein</keyword>
<dbReference type="GO" id="GO:0005524">
    <property type="term" value="F:ATP binding"/>
    <property type="evidence" value="ECO:0007669"/>
    <property type="project" value="UniProtKB-UniRule"/>
</dbReference>
<dbReference type="Pfam" id="PF07714">
    <property type="entry name" value="PK_Tyr_Ser-Thr"/>
    <property type="match status" value="1"/>
</dbReference>
<dbReference type="Gene3D" id="3.30.200.20">
    <property type="entry name" value="Phosphorylase Kinase, domain 1"/>
    <property type="match status" value="1"/>
</dbReference>
<proteinExistence type="predicted"/>
<evidence type="ECO:0000256" key="1">
    <source>
        <dbReference type="ARBA" id="ARBA00004479"/>
    </source>
</evidence>
<keyword evidence="9 13" id="KW-1133">Transmembrane helix</keyword>
<evidence type="ECO:0000256" key="9">
    <source>
        <dbReference type="ARBA" id="ARBA00022989"/>
    </source>
</evidence>
<keyword evidence="2" id="KW-0723">Serine/threonine-protein kinase</keyword>
<dbReference type="GO" id="GO:0004674">
    <property type="term" value="F:protein serine/threonine kinase activity"/>
    <property type="evidence" value="ECO:0007669"/>
    <property type="project" value="UniProtKB-KW"/>
</dbReference>
<evidence type="ECO:0000256" key="5">
    <source>
        <dbReference type="ARBA" id="ARBA00022729"/>
    </source>
</evidence>
<evidence type="ECO:0000256" key="4">
    <source>
        <dbReference type="ARBA" id="ARBA00022692"/>
    </source>
</evidence>
<evidence type="ECO:0000256" key="7">
    <source>
        <dbReference type="ARBA" id="ARBA00022777"/>
    </source>
</evidence>
<feature type="binding site" evidence="12">
    <location>
        <position position="351"/>
    </location>
    <ligand>
        <name>ATP</name>
        <dbReference type="ChEBI" id="CHEBI:30616"/>
    </ligand>
</feature>
<keyword evidence="6 12" id="KW-0547">Nucleotide-binding</keyword>
<dbReference type="Gene3D" id="1.10.510.10">
    <property type="entry name" value="Transferase(Phosphotransferase) domain 1"/>
    <property type="match status" value="1"/>
</dbReference>
<dbReference type="Pfam" id="PF13947">
    <property type="entry name" value="GUB_WAK_bind"/>
    <property type="match status" value="1"/>
</dbReference>
<dbReference type="CDD" id="cd14066">
    <property type="entry name" value="STKc_IRAK"/>
    <property type="match status" value="1"/>
</dbReference>
<feature type="transmembrane region" description="Helical" evidence="13">
    <location>
        <begin position="262"/>
        <end position="284"/>
    </location>
</feature>
<dbReference type="GO" id="GO:0016020">
    <property type="term" value="C:membrane"/>
    <property type="evidence" value="ECO:0007669"/>
    <property type="project" value="UniProtKB-SubCell"/>
</dbReference>
<dbReference type="InterPro" id="IPR001245">
    <property type="entry name" value="Ser-Thr/Tyr_kinase_cat_dom"/>
</dbReference>
<organism evidence="16 17">
    <name type="scientific">Dendrobium thyrsiflorum</name>
    <name type="common">Pinecone-like raceme dendrobium</name>
    <name type="synonym">Orchid</name>
    <dbReference type="NCBI Taxonomy" id="117978"/>
    <lineage>
        <taxon>Eukaryota</taxon>
        <taxon>Viridiplantae</taxon>
        <taxon>Streptophyta</taxon>
        <taxon>Embryophyta</taxon>
        <taxon>Tracheophyta</taxon>
        <taxon>Spermatophyta</taxon>
        <taxon>Magnoliopsida</taxon>
        <taxon>Liliopsida</taxon>
        <taxon>Asparagales</taxon>
        <taxon>Orchidaceae</taxon>
        <taxon>Epidendroideae</taxon>
        <taxon>Malaxideae</taxon>
        <taxon>Dendrobiinae</taxon>
        <taxon>Dendrobium</taxon>
    </lineage>
</organism>
<dbReference type="EMBL" id="JANQDX010000012">
    <property type="protein sequence ID" value="KAL0915624.1"/>
    <property type="molecule type" value="Genomic_DNA"/>
</dbReference>
<dbReference type="FunFam" id="1.10.510.10:FF:000590">
    <property type="entry name" value="PR5-like receptor kinase"/>
    <property type="match status" value="1"/>
</dbReference>